<feature type="compositionally biased region" description="Polar residues" evidence="23">
    <location>
        <begin position="65"/>
        <end position="74"/>
    </location>
</feature>
<feature type="domain" description="ZW10 C-terminal helical" evidence="27">
    <location>
        <begin position="956"/>
        <end position="1110"/>
    </location>
</feature>
<dbReference type="InterPro" id="IPR048344">
    <property type="entry name" value="Zw10_middle"/>
</dbReference>
<dbReference type="GO" id="GO:0051301">
    <property type="term" value="P:cell division"/>
    <property type="evidence" value="ECO:0007669"/>
    <property type="project" value="UniProtKB-KW"/>
</dbReference>
<evidence type="ECO:0000256" key="3">
    <source>
        <dbReference type="ARBA" id="ARBA00004629"/>
    </source>
</evidence>
<dbReference type="GO" id="GO:0015031">
    <property type="term" value="P:protein transport"/>
    <property type="evidence" value="ECO:0007669"/>
    <property type="project" value="UniProtKB-KW"/>
</dbReference>
<evidence type="ECO:0000256" key="1">
    <source>
        <dbReference type="ARBA" id="ARBA00004186"/>
    </source>
</evidence>
<feature type="compositionally biased region" description="Pro residues" evidence="23">
    <location>
        <begin position="189"/>
        <end position="200"/>
    </location>
</feature>
<feature type="region of interest" description="Disordered" evidence="23">
    <location>
        <begin position="118"/>
        <end position="139"/>
    </location>
</feature>
<dbReference type="Pfam" id="PF06248">
    <property type="entry name" value="Zw10_N"/>
    <property type="match status" value="1"/>
</dbReference>
<feature type="compositionally biased region" description="Pro residues" evidence="23">
    <location>
        <begin position="232"/>
        <end position="250"/>
    </location>
</feature>
<dbReference type="GO" id="GO:0005634">
    <property type="term" value="C:nucleus"/>
    <property type="evidence" value="ECO:0007669"/>
    <property type="project" value="InterPro"/>
</dbReference>
<sequence>MGEHDGPEAVGPPGAYGLPQHPWVPQNLWVPISCHGRAQHPWAPSYHGPPWLLWAPGCHPFPPSTHGSPSTHRPPSTHGHPSCHLPPSTHGSPQPPWNPQHPWVPSCYGPPQVLQAPGCHSLPPSTNAPPQHPGAPQHPWVPSFHIPPSCCRTSSTPASLSCHCTPQHLWTPPATRDPPSNQGPLQHPGTPPAPIAPPAPMGAQLPYDPSVAVQPPAPLRPPAAVTPSSYHYPPPAPIYPPQHPGTPPAPMGAQLPHAPQLHQDPQHLYIPKLPLSPTAPTDPQLLRVPPQHPEEDEDEEDEGGGSCPRLSPAARHSAAFPWCRAGGGAMAAPAGSLVAAVLATSGRLDKEGLGTRIGRLARRVEELKGEVCSAITSKYSEFLPSARSAEELVAQVDGLSGSIELLRAGIEEQVQRDLNVAVAEFTELKQQLERDTLVLSILKKLQEFDTAMKEYNTALLEKKYVVAAQQLEKARSSLKMLESRKGFELKILKALGTELTVQTQNMLYHLGEEWQKLAVWKLPPSKESSSPESAMHSELHLCTLPSKEEEIAGPPVASVLQAFAILGELRTKLKIFGQLLLKYILKPLISYPSLQPFTEELSDVVILRFKCEEPNLDHSSPVEVFDKIKFILEVLHKYLLNVPVEQRVEDKKECKVTLAELLGDMIWEELSDCLIQNCLVNSIPTNNSKLEQYIEVIKSTEEFEKALKNMQFLKGDMTDLLKYARNVNSHFANKKCQDVIVAARNLMTSEIHNTVKITPDSCVALPKLPDPGSGDHLNMQKTTKQLPKEMVNLENETRLSKYTFSLPTCRISSSVEKLMELAYQTLLEATGSTDQCCIQLFYSVRNIFQLFYDVVPTYHRENLQKLPQLAAIHHNNCMYIAHHLLTMGHQFQYRLTNIMCDGAATFVDLVPGFRRLGMECFLAQMRVQKGEILERLSSARNFSNMDDEENYSAANKAIRQVLHQLKRLGKVWQDVLPVNVYCKAMGTLLNTALSEIVTRIAALEDISAEDADRLYSLCRIMVEEGPQVFTPLPEEDKNKKYQEEVPVYVKKWMTFKELMIILQANLQEIVDQWADGKGPLAAEFSPAEVKSLIRALFQNTERRAAALAKIK</sequence>
<evidence type="ECO:0000256" key="16">
    <source>
        <dbReference type="ARBA" id="ARBA00023054"/>
    </source>
</evidence>
<dbReference type="GO" id="GO:0006888">
    <property type="term" value="P:endoplasmic reticulum to Golgi vesicle-mediated transport"/>
    <property type="evidence" value="ECO:0007669"/>
    <property type="project" value="TreeGrafter"/>
</dbReference>
<evidence type="ECO:0000256" key="19">
    <source>
        <dbReference type="ARBA" id="ARBA00023306"/>
    </source>
</evidence>
<dbReference type="PANTHER" id="PTHR12205:SF0">
    <property type="entry name" value="CENTROMERE_KINETOCHORE PROTEIN ZW10 HOMOLOG"/>
    <property type="match status" value="1"/>
</dbReference>
<dbReference type="InterPro" id="IPR046362">
    <property type="entry name" value="Zw10/DSL1_C_sf"/>
</dbReference>
<keyword evidence="17" id="KW-0472">Membrane</keyword>
<keyword evidence="15" id="KW-0007">Acetylation</keyword>
<dbReference type="GO" id="GO:0005789">
    <property type="term" value="C:endoplasmic reticulum membrane"/>
    <property type="evidence" value="ECO:0007669"/>
    <property type="project" value="UniProtKB-SubCell"/>
</dbReference>
<evidence type="ECO:0000256" key="18">
    <source>
        <dbReference type="ARBA" id="ARBA00023212"/>
    </source>
</evidence>
<evidence type="ECO:0000313" key="29">
    <source>
        <dbReference type="Proteomes" id="UP000694556"/>
    </source>
</evidence>
<evidence type="ECO:0000313" key="28">
    <source>
        <dbReference type="Ensembl" id="ENSCMMP00000023208.1"/>
    </source>
</evidence>
<evidence type="ECO:0000256" key="8">
    <source>
        <dbReference type="ARBA" id="ARBA00022553"/>
    </source>
</evidence>
<evidence type="ECO:0000256" key="17">
    <source>
        <dbReference type="ARBA" id="ARBA00023136"/>
    </source>
</evidence>
<keyword evidence="11" id="KW-0256">Endoplasmic reticulum</keyword>
<dbReference type="Pfam" id="PF20666">
    <property type="entry name" value="ZW10_C"/>
    <property type="match status" value="1"/>
</dbReference>
<dbReference type="Pfam" id="PF22766">
    <property type="entry name" value="ZW10_C2"/>
    <property type="match status" value="1"/>
</dbReference>
<comment type="subunit">
    <text evidence="21">Interacts with NBAS and KNTC1/ROD; the interactions are mutually exclusive and indicative for its association in two different vesicle tethering complexes. Component of the RZZ complex composed of KNTC1/ROD, ZW10 and ZWILCH. Component of the NRZ complex composed of NBAS, ZW10 and RINT1/TIP20L; NRZ associates with SNAREs STX18, USE1L, BNIP1/SEC20L and SEC22B (the assembly has been described as syntaxin 18 complex). Interacts directly with RINT1/TIP20L bound to BNIP1/SEC20L. Interacts with C19orf25 and ZWINT. Interacts with ZFYVE1. Interacts with RAB18 and this interaction is enhanced in the presence of ZFYVE1.</text>
</comment>
<evidence type="ECO:0000256" key="21">
    <source>
        <dbReference type="ARBA" id="ARBA00065852"/>
    </source>
</evidence>
<evidence type="ECO:0000256" key="6">
    <source>
        <dbReference type="ARBA" id="ARBA00022454"/>
    </source>
</evidence>
<keyword evidence="29" id="KW-1185">Reference proteome</keyword>
<keyword evidence="8" id="KW-0597">Phosphoprotein</keyword>
<accession>A0A8C3CN62</accession>
<keyword evidence="9" id="KW-0132">Cell division</keyword>
<evidence type="ECO:0000256" key="20">
    <source>
        <dbReference type="ARBA" id="ARBA00023328"/>
    </source>
</evidence>
<dbReference type="Proteomes" id="UP000694556">
    <property type="component" value="Chromosome 25"/>
</dbReference>
<evidence type="ECO:0000259" key="24">
    <source>
        <dbReference type="Pfam" id="PF06248"/>
    </source>
</evidence>
<evidence type="ECO:0000256" key="11">
    <source>
        <dbReference type="ARBA" id="ARBA00022824"/>
    </source>
</evidence>
<evidence type="ECO:0000256" key="12">
    <source>
        <dbReference type="ARBA" id="ARBA00022838"/>
    </source>
</evidence>
<evidence type="ECO:0000256" key="2">
    <source>
        <dbReference type="ARBA" id="ARBA00004406"/>
    </source>
</evidence>
<dbReference type="GO" id="GO:0007094">
    <property type="term" value="P:mitotic spindle assembly checkpoint signaling"/>
    <property type="evidence" value="ECO:0007669"/>
    <property type="project" value="TreeGrafter"/>
</dbReference>
<dbReference type="GO" id="GO:1990423">
    <property type="term" value="C:RZZ complex"/>
    <property type="evidence" value="ECO:0007669"/>
    <property type="project" value="TreeGrafter"/>
</dbReference>
<evidence type="ECO:0000256" key="9">
    <source>
        <dbReference type="ARBA" id="ARBA00022618"/>
    </source>
</evidence>
<feature type="region of interest" description="Disordered" evidence="23">
    <location>
        <begin position="173"/>
        <end position="312"/>
    </location>
</feature>
<evidence type="ECO:0000256" key="15">
    <source>
        <dbReference type="ARBA" id="ARBA00022990"/>
    </source>
</evidence>
<feature type="domain" description="Centromere/kinetochore protein zw10 N-terminal" evidence="24">
    <location>
        <begin position="360"/>
        <end position="452"/>
    </location>
</feature>
<keyword evidence="18" id="KW-0206">Cytoskeleton</keyword>
<organism evidence="28 29">
    <name type="scientific">Cairina moschata</name>
    <name type="common">Muscovy duck</name>
    <dbReference type="NCBI Taxonomy" id="8855"/>
    <lineage>
        <taxon>Eukaryota</taxon>
        <taxon>Metazoa</taxon>
        <taxon>Chordata</taxon>
        <taxon>Craniata</taxon>
        <taxon>Vertebrata</taxon>
        <taxon>Euteleostomi</taxon>
        <taxon>Archelosauria</taxon>
        <taxon>Archosauria</taxon>
        <taxon>Dinosauria</taxon>
        <taxon>Saurischia</taxon>
        <taxon>Theropoda</taxon>
        <taxon>Coelurosauria</taxon>
        <taxon>Aves</taxon>
        <taxon>Neognathae</taxon>
        <taxon>Galloanserae</taxon>
        <taxon>Anseriformes</taxon>
        <taxon>Anatidae</taxon>
        <taxon>Anatinae</taxon>
        <taxon>Cairina</taxon>
    </lineage>
</organism>
<evidence type="ECO:0000256" key="22">
    <source>
        <dbReference type="ARBA" id="ARBA00069312"/>
    </source>
</evidence>
<evidence type="ECO:0000256" key="10">
    <source>
        <dbReference type="ARBA" id="ARBA00022776"/>
    </source>
</evidence>
<keyword evidence="14" id="KW-0653">Protein transport</keyword>
<evidence type="ECO:0000256" key="7">
    <source>
        <dbReference type="ARBA" id="ARBA00022490"/>
    </source>
</evidence>
<dbReference type="InterPro" id="IPR055148">
    <property type="entry name" value="ZW10_C_2"/>
</dbReference>
<comment type="similarity">
    <text evidence="4">Belongs to the ZW10 family.</text>
</comment>
<reference evidence="28" key="1">
    <citation type="submission" date="2018-09" db="EMBL/GenBank/DDBJ databases">
        <title>Common duck and Muscovy duck high density SNP chip.</title>
        <authorList>
            <person name="Vignal A."/>
            <person name="Thebault N."/>
            <person name="Warren W.C."/>
        </authorList>
    </citation>
    <scope>NUCLEOTIDE SEQUENCE [LARGE SCALE GENOMIC DNA]</scope>
</reference>
<dbReference type="GO" id="GO:0005819">
    <property type="term" value="C:spindle"/>
    <property type="evidence" value="ECO:0007669"/>
    <property type="project" value="UniProtKB-SubCell"/>
</dbReference>
<keyword evidence="19" id="KW-0131">Cell cycle</keyword>
<comment type="subcellular location">
    <subcellularLocation>
        <location evidence="3">Chromosome</location>
        <location evidence="3">Centromere</location>
        <location evidence="3">Kinetochore</location>
    </subcellularLocation>
    <subcellularLocation>
        <location evidence="1">Cytoplasm</location>
        <location evidence="1">Cytoskeleton</location>
        <location evidence="1">Spindle</location>
    </subcellularLocation>
    <subcellularLocation>
        <location evidence="2">Endoplasmic reticulum membrane</location>
        <topology evidence="2">Peripheral membrane protein</topology>
    </subcellularLocation>
</comment>
<dbReference type="Ensembl" id="ENSCMMT00000025409.1">
    <property type="protein sequence ID" value="ENSCMMP00000023208.1"/>
    <property type="gene ID" value="ENSCMMG00000014504.1"/>
</dbReference>
<feature type="domain" description="Centromere/kinetochore protein zw10 middle" evidence="25">
    <location>
        <begin position="510"/>
        <end position="747"/>
    </location>
</feature>
<keyword evidence="20" id="KW-0137">Centromere</keyword>
<dbReference type="Pfam" id="PF20665">
    <property type="entry name" value="Zw10_middle"/>
    <property type="match status" value="1"/>
</dbReference>
<keyword evidence="6" id="KW-0158">Chromosome</keyword>
<evidence type="ECO:0000259" key="26">
    <source>
        <dbReference type="Pfam" id="PF20666"/>
    </source>
</evidence>
<keyword evidence="12" id="KW-0995">Kinetochore</keyword>
<reference evidence="28" key="3">
    <citation type="submission" date="2025-09" db="UniProtKB">
        <authorList>
            <consortium name="Ensembl"/>
        </authorList>
    </citation>
    <scope>IDENTIFICATION</scope>
</reference>
<keyword evidence="5" id="KW-0813">Transport</keyword>
<dbReference type="InterPro" id="IPR009361">
    <property type="entry name" value="Zw10_N"/>
</dbReference>
<proteinExistence type="inferred from homology"/>
<reference evidence="28" key="2">
    <citation type="submission" date="2025-08" db="UniProtKB">
        <authorList>
            <consortium name="Ensembl"/>
        </authorList>
    </citation>
    <scope>IDENTIFICATION</scope>
</reference>
<feature type="domain" description="Centromere/kinetochore protein zw10 C-terminal" evidence="26">
    <location>
        <begin position="804"/>
        <end position="934"/>
    </location>
</feature>
<dbReference type="PANTHER" id="PTHR12205">
    <property type="entry name" value="CENTROMERE/KINETOCHORE PROTEIN ZW10"/>
    <property type="match status" value="1"/>
</dbReference>
<evidence type="ECO:0000256" key="23">
    <source>
        <dbReference type="SAM" id="MobiDB-lite"/>
    </source>
</evidence>
<keyword evidence="10" id="KW-0498">Mitosis</keyword>
<dbReference type="Gene3D" id="1.10.357.150">
    <property type="match status" value="1"/>
</dbReference>
<evidence type="ECO:0000259" key="25">
    <source>
        <dbReference type="Pfam" id="PF20665"/>
    </source>
</evidence>
<evidence type="ECO:0000256" key="4">
    <source>
        <dbReference type="ARBA" id="ARBA00006245"/>
    </source>
</evidence>
<evidence type="ECO:0000256" key="5">
    <source>
        <dbReference type="ARBA" id="ARBA00022448"/>
    </source>
</evidence>
<dbReference type="AlphaFoldDB" id="A0A8C3CN62"/>
<protein>
    <recommendedName>
        <fullName evidence="22">Centromere/kinetochore protein zw10 homolog</fullName>
    </recommendedName>
</protein>
<keyword evidence="16" id="KW-0175">Coiled coil</keyword>
<evidence type="ECO:0000259" key="27">
    <source>
        <dbReference type="Pfam" id="PF22766"/>
    </source>
</evidence>
<keyword evidence="7" id="KW-0963">Cytoplasm</keyword>
<evidence type="ECO:0000256" key="14">
    <source>
        <dbReference type="ARBA" id="ARBA00022927"/>
    </source>
</evidence>
<dbReference type="FunFam" id="1.10.357.150:FF:000001">
    <property type="entry name" value="centromere/kinetochore protein zw10 homolog"/>
    <property type="match status" value="1"/>
</dbReference>
<feature type="compositionally biased region" description="Acidic residues" evidence="23">
    <location>
        <begin position="294"/>
        <end position="303"/>
    </location>
</feature>
<evidence type="ECO:0000256" key="13">
    <source>
        <dbReference type="ARBA" id="ARBA00022892"/>
    </source>
</evidence>
<feature type="region of interest" description="Disordered" evidence="23">
    <location>
        <begin position="64"/>
        <end position="98"/>
    </location>
</feature>
<dbReference type="InterPro" id="IPR048343">
    <property type="entry name" value="ZW10_C"/>
</dbReference>
<name>A0A8C3CN62_CAIMO</name>
<keyword evidence="13" id="KW-0931">ER-Golgi transport</keyword>